<keyword evidence="4" id="KW-1185">Reference proteome</keyword>
<gene>
    <name evidence="3" type="ORF">ACFQRI_16675</name>
</gene>
<feature type="signal peptide" evidence="2">
    <location>
        <begin position="1"/>
        <end position="18"/>
    </location>
</feature>
<evidence type="ECO:0000256" key="1">
    <source>
        <dbReference type="SAM" id="MobiDB-lite"/>
    </source>
</evidence>
<comment type="caution">
    <text evidence="3">The sequence shown here is derived from an EMBL/GenBank/DDBJ whole genome shotgun (WGS) entry which is preliminary data.</text>
</comment>
<keyword evidence="2" id="KW-0732">Signal</keyword>
<dbReference type="InterPro" id="IPR012347">
    <property type="entry name" value="Ferritin-like"/>
</dbReference>
<dbReference type="Gene3D" id="1.20.1260.10">
    <property type="match status" value="1"/>
</dbReference>
<feature type="compositionally biased region" description="Low complexity" evidence="1">
    <location>
        <begin position="48"/>
        <end position="62"/>
    </location>
</feature>
<feature type="compositionally biased region" description="Pro residues" evidence="1">
    <location>
        <begin position="30"/>
        <end position="39"/>
    </location>
</feature>
<evidence type="ECO:0000313" key="4">
    <source>
        <dbReference type="Proteomes" id="UP001596504"/>
    </source>
</evidence>
<reference evidence="4" key="1">
    <citation type="journal article" date="2019" name="Int. J. Syst. Evol. Microbiol.">
        <title>The Global Catalogue of Microorganisms (GCM) 10K type strain sequencing project: providing services to taxonomists for standard genome sequencing and annotation.</title>
        <authorList>
            <consortium name="The Broad Institute Genomics Platform"/>
            <consortium name="The Broad Institute Genome Sequencing Center for Infectious Disease"/>
            <person name="Wu L."/>
            <person name="Ma J."/>
        </authorList>
    </citation>
    <scope>NUCLEOTIDE SEQUENCE [LARGE SCALE GENOMIC DNA]</scope>
    <source>
        <strain evidence="4">WLHS5</strain>
    </source>
</reference>
<protein>
    <recommendedName>
        <fullName evidence="5">DUF305 domain-containing protein</fullName>
    </recommendedName>
</protein>
<dbReference type="RefSeq" id="WP_380669550.1">
    <property type="nucleotide sequence ID" value="NZ_JBHTCJ010000008.1"/>
</dbReference>
<evidence type="ECO:0000256" key="2">
    <source>
        <dbReference type="SAM" id="SignalP"/>
    </source>
</evidence>
<name>A0ABW2LNF1_9PSEU</name>
<feature type="region of interest" description="Disordered" evidence="1">
    <location>
        <begin position="21"/>
        <end position="65"/>
    </location>
</feature>
<organism evidence="3 4">
    <name type="scientific">Saccharopolyspora griseoalba</name>
    <dbReference type="NCBI Taxonomy" id="1431848"/>
    <lineage>
        <taxon>Bacteria</taxon>
        <taxon>Bacillati</taxon>
        <taxon>Actinomycetota</taxon>
        <taxon>Actinomycetes</taxon>
        <taxon>Pseudonocardiales</taxon>
        <taxon>Pseudonocardiaceae</taxon>
        <taxon>Saccharopolyspora</taxon>
    </lineage>
</organism>
<feature type="chain" id="PRO_5046714604" description="DUF305 domain-containing protein" evidence="2">
    <location>
        <begin position="19"/>
        <end position="181"/>
    </location>
</feature>
<dbReference type="PROSITE" id="PS51257">
    <property type="entry name" value="PROKAR_LIPOPROTEIN"/>
    <property type="match status" value="1"/>
</dbReference>
<dbReference type="EMBL" id="JBHTCJ010000008">
    <property type="protein sequence ID" value="MFC7343040.1"/>
    <property type="molecule type" value="Genomic_DNA"/>
</dbReference>
<accession>A0ABW2LNF1</accession>
<evidence type="ECO:0008006" key="5">
    <source>
        <dbReference type="Google" id="ProtNLM"/>
    </source>
</evidence>
<evidence type="ECO:0000313" key="3">
    <source>
        <dbReference type="EMBL" id="MFC7343040.1"/>
    </source>
</evidence>
<proteinExistence type="predicted"/>
<sequence length="181" mass="18961">MRKSAIIGAVLLGGIALAGCSPAEYDSEQPPAPGTPPAEAPKRVADPAAAEHGQAGHGEASGPAAELLINREQLNQLAELAERNSQNPQVKQLAADLKGALEPQLTELRELAGEAPEPPESNLGGATGQTFDQQWKQEVRSLLEQSAELADQAKSAPDLNEIATEITEHQKQALEDLNALG</sequence>
<dbReference type="Proteomes" id="UP001596504">
    <property type="component" value="Unassembled WGS sequence"/>
</dbReference>